<keyword evidence="3" id="KW-1185">Reference proteome</keyword>
<evidence type="ECO:0000313" key="2">
    <source>
        <dbReference type="EMBL" id="EGT33875.1"/>
    </source>
</evidence>
<dbReference type="Pfam" id="PF07735">
    <property type="entry name" value="FBA_2"/>
    <property type="match status" value="1"/>
</dbReference>
<accession>G0NLU0</accession>
<proteinExistence type="predicted"/>
<dbReference type="InterPro" id="IPR001810">
    <property type="entry name" value="F-box_dom"/>
</dbReference>
<dbReference type="HOGENOM" id="CLU_028840_0_1_1"/>
<feature type="domain" description="F-box" evidence="1">
    <location>
        <begin position="2"/>
        <end position="47"/>
    </location>
</feature>
<reference evidence="3" key="1">
    <citation type="submission" date="2011-07" db="EMBL/GenBank/DDBJ databases">
        <authorList>
            <consortium name="Caenorhabditis brenneri Sequencing and Analysis Consortium"/>
            <person name="Wilson R.K."/>
        </authorList>
    </citation>
    <scope>NUCLEOTIDE SEQUENCE [LARGE SCALE GENOMIC DNA]</scope>
    <source>
        <strain evidence="3">PB2801</strain>
    </source>
</reference>
<organism evidence="3">
    <name type="scientific">Caenorhabditis brenneri</name>
    <name type="common">Nematode worm</name>
    <dbReference type="NCBI Taxonomy" id="135651"/>
    <lineage>
        <taxon>Eukaryota</taxon>
        <taxon>Metazoa</taxon>
        <taxon>Ecdysozoa</taxon>
        <taxon>Nematoda</taxon>
        <taxon>Chromadorea</taxon>
        <taxon>Rhabditida</taxon>
        <taxon>Rhabditina</taxon>
        <taxon>Rhabditomorpha</taxon>
        <taxon>Rhabditoidea</taxon>
        <taxon>Rhabditidae</taxon>
        <taxon>Peloderinae</taxon>
        <taxon>Caenorhabditis</taxon>
    </lineage>
</organism>
<evidence type="ECO:0000259" key="1">
    <source>
        <dbReference type="PROSITE" id="PS50181"/>
    </source>
</evidence>
<dbReference type="InterPro" id="IPR012885">
    <property type="entry name" value="F-box_Sdz-33"/>
</dbReference>
<evidence type="ECO:0000313" key="3">
    <source>
        <dbReference type="Proteomes" id="UP000008068"/>
    </source>
</evidence>
<sequence>MGFRILNLPLVPFREILKMLEFSEIISISFCSQRCHNVTKRNLYKLKDWGICCVMGPTPRIILQKGREKRDILEVFQDDSLKIPRWRTKVELITFTRTLFRVSMKTSRYLTSFWLDIQFGMFECAKYVTELFQKGLHMIHFGNESMWMMNIIEIITQPSVTKTYFHNVDHSHLNKIALLHVLETCSSDNLEILGWVDKGLRRFIRFGSFRTIDVFCGEWITVKHVTKMKCSHASITYSKWTYADINKFLRNWIYRGGMPNLRWFNIGIRVDRIREEAMLDGLEEFVKRTETKRKFLNSNAWYKFDGEKTEKDYQFNDGLEIHSRTGLVASIHIDSDTKQFRMAVWH</sequence>
<dbReference type="Proteomes" id="UP000008068">
    <property type="component" value="Unassembled WGS sequence"/>
</dbReference>
<gene>
    <name evidence="2" type="ORF">CAEBREN_06902</name>
</gene>
<dbReference type="PANTHER" id="PTHR21503">
    <property type="entry name" value="F-BOX-CONTAINING HYPOTHETICAL PROTEIN C.ELEGANS"/>
    <property type="match status" value="1"/>
</dbReference>
<dbReference type="InParanoid" id="G0NLU0"/>
<dbReference type="PROSITE" id="PS50181">
    <property type="entry name" value="FBOX"/>
    <property type="match status" value="1"/>
</dbReference>
<dbReference type="Pfam" id="PF00646">
    <property type="entry name" value="F-box"/>
    <property type="match status" value="1"/>
</dbReference>
<dbReference type="AlphaFoldDB" id="G0NLU0"/>
<dbReference type="EMBL" id="GL379907">
    <property type="protein sequence ID" value="EGT33875.1"/>
    <property type="molecule type" value="Genomic_DNA"/>
</dbReference>
<name>G0NLU0_CAEBE</name>
<protein>
    <recommendedName>
        <fullName evidence="1">F-box domain-containing protein</fullName>
    </recommendedName>
</protein>